<name>L7K091_TRAHO</name>
<dbReference type="Pfam" id="PF04615">
    <property type="entry name" value="Utp14"/>
    <property type="match status" value="1"/>
</dbReference>
<dbReference type="GO" id="GO:0032040">
    <property type="term" value="C:small-subunit processome"/>
    <property type="evidence" value="ECO:0007669"/>
    <property type="project" value="InterPro"/>
</dbReference>
<dbReference type="InParanoid" id="L7K091"/>
<keyword evidence="2" id="KW-0597">Phosphoprotein</keyword>
<evidence type="ECO:0000256" key="3">
    <source>
        <dbReference type="ARBA" id="ARBA00023242"/>
    </source>
</evidence>
<dbReference type="VEuPathDB" id="MicrosporidiaDB:THOM_0487"/>
<protein>
    <recommendedName>
        <fullName evidence="6">U3 small nucleolar RNA-associated protein 14</fullName>
    </recommendedName>
</protein>
<organism evidence="4 5">
    <name type="scientific">Trachipleistophora hominis</name>
    <name type="common">Microsporidian parasite</name>
    <dbReference type="NCBI Taxonomy" id="72359"/>
    <lineage>
        <taxon>Eukaryota</taxon>
        <taxon>Fungi</taxon>
        <taxon>Fungi incertae sedis</taxon>
        <taxon>Microsporidia</taxon>
        <taxon>Pleistophoridae</taxon>
        <taxon>Trachipleistophora</taxon>
    </lineage>
</organism>
<evidence type="ECO:0000256" key="1">
    <source>
        <dbReference type="ARBA" id="ARBA00004604"/>
    </source>
</evidence>
<dbReference type="OMA" id="WGDWAGP"/>
<dbReference type="GO" id="GO:0006364">
    <property type="term" value="P:rRNA processing"/>
    <property type="evidence" value="ECO:0007669"/>
    <property type="project" value="InterPro"/>
</dbReference>
<dbReference type="EMBL" id="JH993844">
    <property type="protein sequence ID" value="ELQ76527.1"/>
    <property type="molecule type" value="Genomic_DNA"/>
</dbReference>
<dbReference type="PANTHER" id="PTHR14150">
    <property type="entry name" value="U3 SMALL NUCLEOLAR RNA-ASSOCIATED PROTEIN 14"/>
    <property type="match status" value="1"/>
</dbReference>
<accession>L7K091</accession>
<sequence>MKSDKQNILMIRQKKTRIAEFDKKMKRIKQIKSRKYRKHLKIARRNETGDVKIPDFLLKNVEEEKKDKVFFDEGLSDKIGKIMVPEELIDSVSTDTEDELFKDGSSVEDEHLEIFKKEKMDHVKQNMPEETTMVLPGWGSWGGQGLETKQTSLNTICSSKEGIVPKRRKDFRMGRVIINENALKNNIKIDLPYGFNKLEYEALLNMPVSKESNTLKIFQKFLKSEEQQNSEVKTFDEFEYASKYDNEM</sequence>
<evidence type="ECO:0008006" key="6">
    <source>
        <dbReference type="Google" id="ProtNLM"/>
    </source>
</evidence>
<dbReference type="AlphaFoldDB" id="L7K091"/>
<keyword evidence="5" id="KW-1185">Reference proteome</keyword>
<gene>
    <name evidence="4" type="ORF">THOM_0487</name>
</gene>
<dbReference type="HOGENOM" id="CLU_077727_0_0_1"/>
<dbReference type="STRING" id="72359.L7K091"/>
<evidence type="ECO:0000313" key="5">
    <source>
        <dbReference type="Proteomes" id="UP000011185"/>
    </source>
</evidence>
<keyword evidence="3" id="KW-0539">Nucleus</keyword>
<dbReference type="Proteomes" id="UP000011185">
    <property type="component" value="Unassembled WGS sequence"/>
</dbReference>
<dbReference type="PANTHER" id="PTHR14150:SF12">
    <property type="entry name" value="U3 SMALL NUCLEOLAR RNA-ASSOCIATED PROTEIN 14 HOMOLOG A"/>
    <property type="match status" value="1"/>
</dbReference>
<evidence type="ECO:0000313" key="4">
    <source>
        <dbReference type="EMBL" id="ELQ76527.1"/>
    </source>
</evidence>
<comment type="subcellular location">
    <subcellularLocation>
        <location evidence="1">Nucleus</location>
        <location evidence="1">Nucleolus</location>
    </subcellularLocation>
</comment>
<dbReference type="OrthoDB" id="277439at2759"/>
<evidence type="ECO:0000256" key="2">
    <source>
        <dbReference type="ARBA" id="ARBA00022553"/>
    </source>
</evidence>
<proteinExistence type="predicted"/>
<dbReference type="InterPro" id="IPR006709">
    <property type="entry name" value="SSU_processome_Utp14"/>
</dbReference>
<reference evidence="4 5" key="1">
    <citation type="journal article" date="2012" name="PLoS Pathog.">
        <title>The genome of the obligate intracellular parasite Trachipleistophora hominis: new insights into microsporidian genome dynamics and reductive evolution.</title>
        <authorList>
            <person name="Heinz E."/>
            <person name="Williams T.A."/>
            <person name="Nakjang S."/>
            <person name="Noel C.J."/>
            <person name="Swan D.C."/>
            <person name="Goldberg A.V."/>
            <person name="Harris S.R."/>
            <person name="Weinmaier T."/>
            <person name="Markert S."/>
            <person name="Becher D."/>
            <person name="Bernhardt J."/>
            <person name="Dagan T."/>
            <person name="Hacker C."/>
            <person name="Lucocq J.M."/>
            <person name="Schweder T."/>
            <person name="Rattei T."/>
            <person name="Hall N."/>
            <person name="Hirt R.P."/>
            <person name="Embley T.M."/>
        </authorList>
    </citation>
    <scope>NUCLEOTIDE SEQUENCE [LARGE SCALE GENOMIC DNA]</scope>
</reference>